<dbReference type="InterPro" id="IPR003599">
    <property type="entry name" value="Ig_sub"/>
</dbReference>
<proteinExistence type="predicted"/>
<dbReference type="Proteomes" id="UP001159428">
    <property type="component" value="Unassembled WGS sequence"/>
</dbReference>
<dbReference type="SUPFAM" id="SSF48726">
    <property type="entry name" value="Immunoglobulin"/>
    <property type="match status" value="1"/>
</dbReference>
<dbReference type="InterPro" id="IPR036179">
    <property type="entry name" value="Ig-like_dom_sf"/>
</dbReference>
<dbReference type="InterPro" id="IPR007110">
    <property type="entry name" value="Ig-like_dom"/>
</dbReference>
<keyword evidence="2" id="KW-1015">Disulfide bond</keyword>
<feature type="domain" description="Ig-like" evidence="3">
    <location>
        <begin position="3"/>
        <end position="85"/>
    </location>
</feature>
<keyword evidence="5" id="KW-1185">Reference proteome</keyword>
<dbReference type="GO" id="GO:0008046">
    <property type="term" value="F:axon guidance receptor activity"/>
    <property type="evidence" value="ECO:0007669"/>
    <property type="project" value="TreeGrafter"/>
</dbReference>
<gene>
    <name evidence="4" type="ORF">PMEA_00004485</name>
</gene>
<dbReference type="Gene3D" id="2.60.40.10">
    <property type="entry name" value="Immunoglobulins"/>
    <property type="match status" value="1"/>
</dbReference>
<dbReference type="SMART" id="SM00409">
    <property type="entry name" value="IG"/>
    <property type="match status" value="1"/>
</dbReference>
<dbReference type="PANTHER" id="PTHR45080:SF8">
    <property type="entry name" value="IG-LIKE DOMAIN-CONTAINING PROTEIN"/>
    <property type="match status" value="1"/>
</dbReference>
<dbReference type="GO" id="GO:0050808">
    <property type="term" value="P:synapse organization"/>
    <property type="evidence" value="ECO:0007669"/>
    <property type="project" value="TreeGrafter"/>
</dbReference>
<dbReference type="InterPro" id="IPR003598">
    <property type="entry name" value="Ig_sub2"/>
</dbReference>
<dbReference type="PROSITE" id="PS50835">
    <property type="entry name" value="IG_LIKE"/>
    <property type="match status" value="1"/>
</dbReference>
<dbReference type="GO" id="GO:0043025">
    <property type="term" value="C:neuronal cell body"/>
    <property type="evidence" value="ECO:0007669"/>
    <property type="project" value="TreeGrafter"/>
</dbReference>
<protein>
    <recommendedName>
        <fullName evidence="3">Ig-like domain-containing protein</fullName>
    </recommendedName>
</protein>
<feature type="non-terminal residue" evidence="4">
    <location>
        <position position="1"/>
    </location>
</feature>
<dbReference type="AlphaFoldDB" id="A0AAU9Y4N5"/>
<sequence length="161" mass="18331">VPPEITDPPEPKPLLATGENHTLTCNASGDPLLKISWTKDGVPVDRFNVRGYQLYLLSVKLEDVGSYGCKASNGYGDNATSVSIVDIRCKRYFLYNKLICMLYVTERQVCLSHYFSLLLPLHNDRLIRSIGITLQSEVWTSAFNNREQLSSKYWSQSFYQK</sequence>
<dbReference type="GO" id="GO:0005886">
    <property type="term" value="C:plasma membrane"/>
    <property type="evidence" value="ECO:0007669"/>
    <property type="project" value="TreeGrafter"/>
</dbReference>
<dbReference type="GO" id="GO:0030424">
    <property type="term" value="C:axon"/>
    <property type="evidence" value="ECO:0007669"/>
    <property type="project" value="TreeGrafter"/>
</dbReference>
<accession>A0AAU9Y4N5</accession>
<name>A0AAU9Y4N5_9CNID</name>
<organism evidence="4 5">
    <name type="scientific">Pocillopora meandrina</name>
    <dbReference type="NCBI Taxonomy" id="46732"/>
    <lineage>
        <taxon>Eukaryota</taxon>
        <taxon>Metazoa</taxon>
        <taxon>Cnidaria</taxon>
        <taxon>Anthozoa</taxon>
        <taxon>Hexacorallia</taxon>
        <taxon>Scleractinia</taxon>
        <taxon>Astrocoeniina</taxon>
        <taxon>Pocilloporidae</taxon>
        <taxon>Pocillopora</taxon>
    </lineage>
</organism>
<evidence type="ECO:0000313" key="5">
    <source>
        <dbReference type="Proteomes" id="UP001159428"/>
    </source>
</evidence>
<keyword evidence="1" id="KW-0732">Signal</keyword>
<reference evidence="4 5" key="1">
    <citation type="submission" date="2022-05" db="EMBL/GenBank/DDBJ databases">
        <authorList>
            <consortium name="Genoscope - CEA"/>
            <person name="William W."/>
        </authorList>
    </citation>
    <scope>NUCLEOTIDE SEQUENCE [LARGE SCALE GENOMIC DNA]</scope>
</reference>
<comment type="caution">
    <text evidence="4">The sequence shown here is derived from an EMBL/GenBank/DDBJ whole genome shotgun (WGS) entry which is preliminary data.</text>
</comment>
<evidence type="ECO:0000256" key="1">
    <source>
        <dbReference type="ARBA" id="ARBA00022729"/>
    </source>
</evidence>
<evidence type="ECO:0000256" key="2">
    <source>
        <dbReference type="ARBA" id="ARBA00023157"/>
    </source>
</evidence>
<dbReference type="Pfam" id="PF13927">
    <property type="entry name" value="Ig_3"/>
    <property type="match status" value="1"/>
</dbReference>
<evidence type="ECO:0000313" key="4">
    <source>
        <dbReference type="EMBL" id="CAH3166100.1"/>
    </source>
</evidence>
<dbReference type="InterPro" id="IPR013783">
    <property type="entry name" value="Ig-like_fold"/>
</dbReference>
<dbReference type="SMART" id="SM00408">
    <property type="entry name" value="IGc2"/>
    <property type="match status" value="1"/>
</dbReference>
<evidence type="ECO:0000259" key="3">
    <source>
        <dbReference type="PROSITE" id="PS50835"/>
    </source>
</evidence>
<dbReference type="InterPro" id="IPR050958">
    <property type="entry name" value="Cell_Adh-Cytoskel_Orgn"/>
</dbReference>
<dbReference type="PANTHER" id="PTHR45080">
    <property type="entry name" value="CONTACTIN 5"/>
    <property type="match status" value="1"/>
</dbReference>
<dbReference type="EMBL" id="CALNXJ010000128">
    <property type="protein sequence ID" value="CAH3166100.1"/>
    <property type="molecule type" value="Genomic_DNA"/>
</dbReference>
<dbReference type="GO" id="GO:0007156">
    <property type="term" value="P:homophilic cell adhesion via plasma membrane adhesion molecules"/>
    <property type="evidence" value="ECO:0007669"/>
    <property type="project" value="TreeGrafter"/>
</dbReference>